<dbReference type="Proteomes" id="UP000027222">
    <property type="component" value="Unassembled WGS sequence"/>
</dbReference>
<dbReference type="EMBL" id="KL142368">
    <property type="protein sequence ID" value="KDR84498.1"/>
    <property type="molecule type" value="Genomic_DNA"/>
</dbReference>
<protein>
    <recommendedName>
        <fullName evidence="2">NACHT domain-containing protein</fullName>
    </recommendedName>
</protein>
<evidence type="ECO:0000259" key="2">
    <source>
        <dbReference type="PROSITE" id="PS50837"/>
    </source>
</evidence>
<name>A0A067TZL1_GALM3</name>
<organism evidence="3 4">
    <name type="scientific">Galerina marginata (strain CBS 339.88)</name>
    <dbReference type="NCBI Taxonomy" id="685588"/>
    <lineage>
        <taxon>Eukaryota</taxon>
        <taxon>Fungi</taxon>
        <taxon>Dikarya</taxon>
        <taxon>Basidiomycota</taxon>
        <taxon>Agaricomycotina</taxon>
        <taxon>Agaricomycetes</taxon>
        <taxon>Agaricomycetidae</taxon>
        <taxon>Agaricales</taxon>
        <taxon>Agaricineae</taxon>
        <taxon>Strophariaceae</taxon>
        <taxon>Galerina</taxon>
    </lineage>
</organism>
<dbReference type="HOGENOM" id="CLU_000288_6_10_1"/>
<reference evidence="4" key="1">
    <citation type="journal article" date="2014" name="Proc. Natl. Acad. Sci. U.S.A.">
        <title>Extensive sampling of basidiomycete genomes demonstrates inadequacy of the white-rot/brown-rot paradigm for wood decay fungi.</title>
        <authorList>
            <person name="Riley R."/>
            <person name="Salamov A.A."/>
            <person name="Brown D.W."/>
            <person name="Nagy L.G."/>
            <person name="Floudas D."/>
            <person name="Held B.W."/>
            <person name="Levasseur A."/>
            <person name="Lombard V."/>
            <person name="Morin E."/>
            <person name="Otillar R."/>
            <person name="Lindquist E.A."/>
            <person name="Sun H."/>
            <person name="LaButti K.M."/>
            <person name="Schmutz J."/>
            <person name="Jabbour D."/>
            <person name="Luo H."/>
            <person name="Baker S.E."/>
            <person name="Pisabarro A.G."/>
            <person name="Walton J.D."/>
            <person name="Blanchette R.A."/>
            <person name="Henrissat B."/>
            <person name="Martin F."/>
            <person name="Cullen D."/>
            <person name="Hibbett D.S."/>
            <person name="Grigoriev I.V."/>
        </authorList>
    </citation>
    <scope>NUCLEOTIDE SEQUENCE [LARGE SCALE GENOMIC DNA]</scope>
    <source>
        <strain evidence="4">CBS 339.88</strain>
    </source>
</reference>
<evidence type="ECO:0000313" key="4">
    <source>
        <dbReference type="Proteomes" id="UP000027222"/>
    </source>
</evidence>
<keyword evidence="4" id="KW-1185">Reference proteome</keyword>
<dbReference type="InterPro" id="IPR007111">
    <property type="entry name" value="NACHT_NTPase"/>
</dbReference>
<dbReference type="Pfam" id="PF24883">
    <property type="entry name" value="NPHP3_N"/>
    <property type="match status" value="1"/>
</dbReference>
<proteinExistence type="predicted"/>
<dbReference type="PANTHER" id="PTHR10039">
    <property type="entry name" value="AMELOGENIN"/>
    <property type="match status" value="1"/>
</dbReference>
<feature type="domain" description="NACHT" evidence="2">
    <location>
        <begin position="90"/>
        <end position="239"/>
    </location>
</feature>
<dbReference type="OrthoDB" id="5967843at2759"/>
<accession>A0A067TZL1</accession>
<sequence>MLRSVGGTFGSGNSYTISGGTFNEVHGNYQVNFSGQLQDAGLIALSQAISHAAMYDSAERYPAGHCHPGTRKDVINTIMDWTKDPNPSYDTVWLYGPAGAGKSAIMQTIAELLQKLHRQCYAGSFFFASGKSGRDQGVLLFSTLAYQIAIYLPGMREAVNNAMSADITLPTKSFETQLNSLIIEPFMNCTPALSHTPTVLIDGLDECHGHETQRAILNLIAHAKTVAGVPLRFLIASRPEFWIRNTFDRQPLFGITKRLELSDSPQASLDIKKYLEDGFADIYNKNLDIMTGTEQPWPPTILIDRFVYEASGQFIYASTVLKFVGAEFCDPRRQLDIISNPGPLQASAFSDLDQLYTKILSAYPRPGPLVRVLGGLIVVKSVPNGLEKWLDVEQSELNMVLRAISSLVVQKHREIEDWDEDLEAVYGRPGPRISFCHLSFVQFILDSDRSGKFAVKLPSVHESFFHRCFDLIIGSFDVGKDHRDDPVVHDDMWDVVILDGPRYARYTEVARRLDDLRLAMQTFSTSEHWTTIKSKHLLRNISYARNALETIHNFYSPPVPLMTS</sequence>
<dbReference type="SUPFAM" id="SSF52540">
    <property type="entry name" value="P-loop containing nucleoside triphosphate hydrolases"/>
    <property type="match status" value="1"/>
</dbReference>
<dbReference type="PANTHER" id="PTHR10039:SF17">
    <property type="entry name" value="FUNGAL STAND N-TERMINAL GOODBYE DOMAIN-CONTAINING PROTEIN-RELATED"/>
    <property type="match status" value="1"/>
</dbReference>
<evidence type="ECO:0000313" key="3">
    <source>
        <dbReference type="EMBL" id="KDR84498.1"/>
    </source>
</evidence>
<keyword evidence="1" id="KW-0677">Repeat</keyword>
<evidence type="ECO:0000256" key="1">
    <source>
        <dbReference type="ARBA" id="ARBA00022737"/>
    </source>
</evidence>
<dbReference type="InterPro" id="IPR056884">
    <property type="entry name" value="NPHP3-like_N"/>
</dbReference>
<dbReference type="PROSITE" id="PS50837">
    <property type="entry name" value="NACHT"/>
    <property type="match status" value="1"/>
</dbReference>
<dbReference type="InterPro" id="IPR027417">
    <property type="entry name" value="P-loop_NTPase"/>
</dbReference>
<dbReference type="AlphaFoldDB" id="A0A067TZL1"/>
<dbReference type="Gene3D" id="3.40.50.300">
    <property type="entry name" value="P-loop containing nucleotide triphosphate hydrolases"/>
    <property type="match status" value="1"/>
</dbReference>
<gene>
    <name evidence="3" type="ORF">GALMADRAFT_715502</name>
</gene>